<dbReference type="SMART" id="SM00450">
    <property type="entry name" value="RHOD"/>
    <property type="match status" value="1"/>
</dbReference>
<dbReference type="InterPro" id="IPR036873">
    <property type="entry name" value="Rhodanese-like_dom_sf"/>
</dbReference>
<name>A0A2A4X7L6_9GAMM</name>
<reference evidence="3" key="1">
    <citation type="submission" date="2017-08" db="EMBL/GenBank/DDBJ databases">
        <title>A dynamic microbial community with high functional redundancy inhabits the cold, oxic subseafloor aquifer.</title>
        <authorList>
            <person name="Tully B.J."/>
            <person name="Wheat C.G."/>
            <person name="Glazer B.T."/>
            <person name="Huber J.A."/>
        </authorList>
    </citation>
    <scope>NUCLEOTIDE SEQUENCE [LARGE SCALE GENOMIC DNA]</scope>
</reference>
<dbReference type="AlphaFoldDB" id="A0A2A4X7L6"/>
<dbReference type="Gene3D" id="3.40.250.10">
    <property type="entry name" value="Rhodanese-like domain"/>
    <property type="match status" value="1"/>
</dbReference>
<dbReference type="PROSITE" id="PS50206">
    <property type="entry name" value="RHODANESE_3"/>
    <property type="match status" value="1"/>
</dbReference>
<organism evidence="2 3">
    <name type="scientific">SAR86 cluster bacterium</name>
    <dbReference type="NCBI Taxonomy" id="2030880"/>
    <lineage>
        <taxon>Bacteria</taxon>
        <taxon>Pseudomonadati</taxon>
        <taxon>Pseudomonadota</taxon>
        <taxon>Gammaproteobacteria</taxon>
        <taxon>SAR86 cluster</taxon>
    </lineage>
</organism>
<evidence type="ECO:0000313" key="3">
    <source>
        <dbReference type="Proteomes" id="UP000218767"/>
    </source>
</evidence>
<sequence length="133" mass="14699">MRVLSCAQFWALAIMKRIALFLFTLLGSASFFAVVPGTLAAEVDDNVVWIDVRSGQEYRRGHIEGAINIPHGDIGHRIFVEVPDTFKEVHIYDGSQGTFAGIALEILMEIGFQEVVNEGGYEALLEKQGISEE</sequence>
<dbReference type="Proteomes" id="UP000218767">
    <property type="component" value="Unassembled WGS sequence"/>
</dbReference>
<dbReference type="CDD" id="cd00158">
    <property type="entry name" value="RHOD"/>
    <property type="match status" value="1"/>
</dbReference>
<dbReference type="PANTHER" id="PTHR43031">
    <property type="entry name" value="FAD-DEPENDENT OXIDOREDUCTASE"/>
    <property type="match status" value="1"/>
</dbReference>
<dbReference type="Pfam" id="PF00581">
    <property type="entry name" value="Rhodanese"/>
    <property type="match status" value="1"/>
</dbReference>
<comment type="caution">
    <text evidence="2">The sequence shown here is derived from an EMBL/GenBank/DDBJ whole genome shotgun (WGS) entry which is preliminary data.</text>
</comment>
<proteinExistence type="predicted"/>
<gene>
    <name evidence="2" type="ORF">COB20_06555</name>
</gene>
<feature type="domain" description="Rhodanese" evidence="1">
    <location>
        <begin position="43"/>
        <end position="133"/>
    </location>
</feature>
<dbReference type="EMBL" id="NVUL01000031">
    <property type="protein sequence ID" value="PCI78494.1"/>
    <property type="molecule type" value="Genomic_DNA"/>
</dbReference>
<accession>A0A2A4X7L6</accession>
<dbReference type="InterPro" id="IPR050229">
    <property type="entry name" value="GlpE_sulfurtransferase"/>
</dbReference>
<evidence type="ECO:0000259" key="1">
    <source>
        <dbReference type="PROSITE" id="PS50206"/>
    </source>
</evidence>
<protein>
    <submittedName>
        <fullName evidence="2">MerR family transcriptional regulator</fullName>
    </submittedName>
</protein>
<dbReference type="SUPFAM" id="SSF52821">
    <property type="entry name" value="Rhodanese/Cell cycle control phosphatase"/>
    <property type="match status" value="1"/>
</dbReference>
<dbReference type="InterPro" id="IPR001763">
    <property type="entry name" value="Rhodanese-like_dom"/>
</dbReference>
<evidence type="ECO:0000313" key="2">
    <source>
        <dbReference type="EMBL" id="PCI78494.1"/>
    </source>
</evidence>
<dbReference type="PANTHER" id="PTHR43031:SF1">
    <property type="entry name" value="PYRIDINE NUCLEOTIDE-DISULPHIDE OXIDOREDUCTASE"/>
    <property type="match status" value="1"/>
</dbReference>